<dbReference type="EMBL" id="LDOU01000024">
    <property type="protein sequence ID" value="KLV05739.1"/>
    <property type="molecule type" value="Genomic_DNA"/>
</dbReference>
<proteinExistence type="predicted"/>
<dbReference type="GO" id="GO:0008168">
    <property type="term" value="F:methyltransferase activity"/>
    <property type="evidence" value="ECO:0007669"/>
    <property type="project" value="UniProtKB-KW"/>
</dbReference>
<evidence type="ECO:0000313" key="2">
    <source>
        <dbReference type="Proteomes" id="UP000035909"/>
    </source>
</evidence>
<dbReference type="InterPro" id="IPR029063">
    <property type="entry name" value="SAM-dependent_MTases_sf"/>
</dbReference>
<dbReference type="PANTHER" id="PTHR43619">
    <property type="entry name" value="S-ADENOSYL-L-METHIONINE-DEPENDENT METHYLTRANSFERASE YKTD-RELATED"/>
    <property type="match status" value="1"/>
</dbReference>
<gene>
    <name evidence="1" type="ORF">ABT57_21215</name>
</gene>
<protein>
    <submittedName>
        <fullName evidence="1">Methyltransferase</fullName>
    </submittedName>
</protein>
<organism evidence="1 2">
    <name type="scientific">Photobacterium ganghwense</name>
    <dbReference type="NCBI Taxonomy" id="320778"/>
    <lineage>
        <taxon>Bacteria</taxon>
        <taxon>Pseudomonadati</taxon>
        <taxon>Pseudomonadota</taxon>
        <taxon>Gammaproteobacteria</taxon>
        <taxon>Vibrionales</taxon>
        <taxon>Vibrionaceae</taxon>
        <taxon>Photobacterium</taxon>
    </lineage>
</organism>
<keyword evidence="1" id="KW-0808">Transferase</keyword>
<dbReference type="OrthoDB" id="9800233at2"/>
<dbReference type="STRING" id="320778.ABT57_21215"/>
<accession>A0A0J1H1Q0</accession>
<reference evidence="1 2" key="1">
    <citation type="submission" date="2015-05" db="EMBL/GenBank/DDBJ databases">
        <title>Photobacterium galathea sp. nov.</title>
        <authorList>
            <person name="Machado H."/>
            <person name="Gram L."/>
        </authorList>
    </citation>
    <scope>NUCLEOTIDE SEQUENCE [LARGE SCALE GENOMIC DNA]</scope>
    <source>
        <strain evidence="1 2">DSM 22954</strain>
    </source>
</reference>
<name>A0A0J1H1Q0_9GAMM</name>
<keyword evidence="2" id="KW-1185">Reference proteome</keyword>
<keyword evidence="1" id="KW-0489">Methyltransferase</keyword>
<sequence length="266" mass="30819">MTNSARYDIPPDLLQPLWLRSRESMADDCLLYDPMAAVACSQCHLKPDCLTGNVSEQQLLHASLALQCDRQVQHFLRRHPNGTIINIAGGLDTRFYRIDNGRCRWFDVDANEHLLWRQRLFHRSERYRMLPGSIQDLSWLHSLPPLMSTPVMLLCDQALLQCTAAELSRFLQSLACHFGRAELCLVMAGDRCHWPVAKKMGVAQPYRHGFRNALRQVLQWLPWAEPVGQYSPLDNACSRWSHWQRWLARTPGMKFRIVPVLVHIRL</sequence>
<comment type="caution">
    <text evidence="1">The sequence shown here is derived from an EMBL/GenBank/DDBJ whole genome shotgun (WGS) entry which is preliminary data.</text>
</comment>
<dbReference type="PANTHER" id="PTHR43619:SF2">
    <property type="entry name" value="S-ADENOSYL-L-METHIONINE-DEPENDENT METHYLTRANSFERASES SUPERFAMILY PROTEIN"/>
    <property type="match status" value="1"/>
</dbReference>
<dbReference type="Proteomes" id="UP000035909">
    <property type="component" value="Unassembled WGS sequence"/>
</dbReference>
<evidence type="ECO:0000313" key="1">
    <source>
        <dbReference type="EMBL" id="KLV05739.1"/>
    </source>
</evidence>
<dbReference type="SUPFAM" id="SSF53335">
    <property type="entry name" value="S-adenosyl-L-methionine-dependent methyltransferases"/>
    <property type="match status" value="1"/>
</dbReference>
<dbReference type="AlphaFoldDB" id="A0A0J1H1Q0"/>
<dbReference type="PIRSF" id="PIRSF028177">
    <property type="entry name" value="Polyketide_synth_Omtfrase_TcmP"/>
    <property type="match status" value="1"/>
</dbReference>
<dbReference type="Gene3D" id="3.40.50.150">
    <property type="entry name" value="Vaccinia Virus protein VP39"/>
    <property type="match status" value="1"/>
</dbReference>
<dbReference type="RefSeq" id="WP_047887259.1">
    <property type="nucleotide sequence ID" value="NZ_CP071325.1"/>
</dbReference>
<dbReference type="PATRIC" id="fig|320778.3.peg.4558"/>
<dbReference type="InterPro" id="IPR016874">
    <property type="entry name" value="TcmP-like"/>
</dbReference>
<dbReference type="GO" id="GO:0032259">
    <property type="term" value="P:methylation"/>
    <property type="evidence" value="ECO:0007669"/>
    <property type="project" value="UniProtKB-KW"/>
</dbReference>